<name>A0A2P2IUY6_RHIMU</name>
<sequence length="33" mass="3577">MTLPSKNSSFPSSSEPSSMLSKSTSCMIFNICF</sequence>
<evidence type="ECO:0000256" key="1">
    <source>
        <dbReference type="SAM" id="MobiDB-lite"/>
    </source>
</evidence>
<proteinExistence type="predicted"/>
<protein>
    <submittedName>
        <fullName evidence="2">Uncharacterized protein MANES_03G205100</fullName>
    </submittedName>
</protein>
<accession>A0A2P2IUY6</accession>
<organism evidence="2">
    <name type="scientific">Rhizophora mucronata</name>
    <name type="common">Asiatic mangrove</name>
    <dbReference type="NCBI Taxonomy" id="61149"/>
    <lineage>
        <taxon>Eukaryota</taxon>
        <taxon>Viridiplantae</taxon>
        <taxon>Streptophyta</taxon>
        <taxon>Embryophyta</taxon>
        <taxon>Tracheophyta</taxon>
        <taxon>Spermatophyta</taxon>
        <taxon>Magnoliopsida</taxon>
        <taxon>eudicotyledons</taxon>
        <taxon>Gunneridae</taxon>
        <taxon>Pentapetalae</taxon>
        <taxon>rosids</taxon>
        <taxon>fabids</taxon>
        <taxon>Malpighiales</taxon>
        <taxon>Rhizophoraceae</taxon>
        <taxon>Rhizophora</taxon>
    </lineage>
</organism>
<evidence type="ECO:0000313" key="2">
    <source>
        <dbReference type="EMBL" id="MBW84997.1"/>
    </source>
</evidence>
<feature type="region of interest" description="Disordered" evidence="1">
    <location>
        <begin position="1"/>
        <end position="21"/>
    </location>
</feature>
<dbReference type="AlphaFoldDB" id="A0A2P2IUY6"/>
<dbReference type="EMBL" id="GGEC01004514">
    <property type="protein sequence ID" value="MBW84997.1"/>
    <property type="molecule type" value="Transcribed_RNA"/>
</dbReference>
<reference evidence="2" key="1">
    <citation type="submission" date="2018-02" db="EMBL/GenBank/DDBJ databases">
        <title>Rhizophora mucronata_Transcriptome.</title>
        <authorList>
            <person name="Meera S.P."/>
            <person name="Sreeshan A."/>
            <person name="Augustine A."/>
        </authorList>
    </citation>
    <scope>NUCLEOTIDE SEQUENCE</scope>
    <source>
        <tissue evidence="2">Leaf</tissue>
    </source>
</reference>